<comment type="caution">
    <text evidence="2">The sequence shown here is derived from an EMBL/GenBank/DDBJ whole genome shotgun (WGS) entry which is preliminary data.</text>
</comment>
<dbReference type="AlphaFoldDB" id="A0A3M7S127"/>
<organism evidence="2 3">
    <name type="scientific">Brachionus plicatilis</name>
    <name type="common">Marine rotifer</name>
    <name type="synonym">Brachionus muelleri</name>
    <dbReference type="NCBI Taxonomy" id="10195"/>
    <lineage>
        <taxon>Eukaryota</taxon>
        <taxon>Metazoa</taxon>
        <taxon>Spiralia</taxon>
        <taxon>Gnathifera</taxon>
        <taxon>Rotifera</taxon>
        <taxon>Eurotatoria</taxon>
        <taxon>Monogononta</taxon>
        <taxon>Pseudotrocha</taxon>
        <taxon>Ploima</taxon>
        <taxon>Brachionidae</taxon>
        <taxon>Brachionus</taxon>
    </lineage>
</organism>
<evidence type="ECO:0000256" key="1">
    <source>
        <dbReference type="SAM" id="Phobius"/>
    </source>
</evidence>
<accession>A0A3M7S127</accession>
<keyword evidence="1" id="KW-1133">Transmembrane helix</keyword>
<name>A0A3M7S127_BRAPC</name>
<sequence length="154" mass="17786">MWKTQVHEQIFKKSHDLDNSTSFNLHHIKITHNFTLTKRSINKPISFLIIFQHIPTTSSAIIDNFDADNIKKFKSCDMLLKEENNFTYSNFNRSMVFILKFGKKELLRDRIRASLLSLVEVLVAFVSYSGGTILFKLVFKSPILVLMSIAVKMG</sequence>
<proteinExistence type="predicted"/>
<keyword evidence="1" id="KW-0812">Transmembrane</keyword>
<gene>
    <name evidence="2" type="ORF">BpHYR1_051636</name>
</gene>
<keyword evidence="3" id="KW-1185">Reference proteome</keyword>
<dbReference type="EMBL" id="REGN01002251">
    <property type="protein sequence ID" value="RNA29277.1"/>
    <property type="molecule type" value="Genomic_DNA"/>
</dbReference>
<evidence type="ECO:0000313" key="3">
    <source>
        <dbReference type="Proteomes" id="UP000276133"/>
    </source>
</evidence>
<evidence type="ECO:0000313" key="2">
    <source>
        <dbReference type="EMBL" id="RNA29277.1"/>
    </source>
</evidence>
<feature type="transmembrane region" description="Helical" evidence="1">
    <location>
        <begin position="110"/>
        <end position="127"/>
    </location>
</feature>
<protein>
    <submittedName>
        <fullName evidence="2">Uncharacterized protein</fullName>
    </submittedName>
</protein>
<dbReference type="Proteomes" id="UP000276133">
    <property type="component" value="Unassembled WGS sequence"/>
</dbReference>
<keyword evidence="1" id="KW-0472">Membrane</keyword>
<reference evidence="2 3" key="1">
    <citation type="journal article" date="2018" name="Sci. Rep.">
        <title>Genomic signatures of local adaptation to the degree of environmental predictability in rotifers.</title>
        <authorList>
            <person name="Franch-Gras L."/>
            <person name="Hahn C."/>
            <person name="Garcia-Roger E.M."/>
            <person name="Carmona M.J."/>
            <person name="Serra M."/>
            <person name="Gomez A."/>
        </authorList>
    </citation>
    <scope>NUCLEOTIDE SEQUENCE [LARGE SCALE GENOMIC DNA]</scope>
    <source>
        <strain evidence="2">HYR1</strain>
    </source>
</reference>